<evidence type="ECO:0000259" key="2">
    <source>
        <dbReference type="PROSITE" id="PS51819"/>
    </source>
</evidence>
<dbReference type="Pfam" id="PF00903">
    <property type="entry name" value="Glyoxalase"/>
    <property type="match status" value="1"/>
</dbReference>
<dbReference type="STRING" id="222984.GCA_000731985_00192"/>
<dbReference type="Gene3D" id="3.10.180.10">
    <property type="entry name" value="2,3-Dihydroxybiphenyl 1,2-Dioxygenase, domain 1"/>
    <property type="match status" value="1"/>
</dbReference>
<gene>
    <name evidence="3" type="ORF">ELS17_00475</name>
</gene>
<dbReference type="SUPFAM" id="SSF54593">
    <property type="entry name" value="Glyoxalase/Bleomycin resistance protein/Dihydroxybiphenyl dioxygenase"/>
    <property type="match status" value="1"/>
</dbReference>
<evidence type="ECO:0000313" key="3">
    <source>
        <dbReference type="EMBL" id="RZH67986.1"/>
    </source>
</evidence>
<comment type="caution">
    <text evidence="3">The sequence shown here is derived from an EMBL/GenBank/DDBJ whole genome shotgun (WGS) entry which is preliminary data.</text>
</comment>
<organism evidence="3 4">
    <name type="scientific">Natrinema altunense</name>
    <dbReference type="NCBI Taxonomy" id="222984"/>
    <lineage>
        <taxon>Archaea</taxon>
        <taxon>Methanobacteriati</taxon>
        <taxon>Methanobacteriota</taxon>
        <taxon>Stenosarchaea group</taxon>
        <taxon>Halobacteria</taxon>
        <taxon>Halobacteriales</taxon>
        <taxon>Natrialbaceae</taxon>
        <taxon>Natrinema</taxon>
    </lineage>
</organism>
<name>A0A482Y2K6_9EURY</name>
<feature type="domain" description="VOC" evidence="2">
    <location>
        <begin position="13"/>
        <end position="136"/>
    </location>
</feature>
<dbReference type="OrthoDB" id="166801at2157"/>
<evidence type="ECO:0000256" key="1">
    <source>
        <dbReference type="ARBA" id="ARBA00022723"/>
    </source>
</evidence>
<dbReference type="PANTHER" id="PTHR36113:SF6">
    <property type="entry name" value="FOSFOMYCIN RESISTANCE PROTEIN FOSX"/>
    <property type="match status" value="1"/>
</dbReference>
<dbReference type="PROSITE" id="PS51819">
    <property type="entry name" value="VOC"/>
    <property type="match status" value="1"/>
</dbReference>
<accession>A0A482Y2K6</accession>
<sequence>MGETDGDPDQAGRLHHLELCASDLETSRDFWGWILAELGYEPKNEWRDGCSWSKGSTYLVLKRASESDQPFDRRTAGLNHIAFHAGSRDQVDKLTARVRERDDATVLYDEQHPYAGGYYALYCEGPDDIKVEIVGPE</sequence>
<reference evidence="3 4" key="1">
    <citation type="submission" date="2019-02" db="EMBL/GenBank/DDBJ databases">
        <title>Genome analysis provides insights into bioremediation potentialities and Haloocin production by Natrinema altunense strain 4.1R isolated from Chott Douz in Tunisian desert.</title>
        <authorList>
            <person name="Najjari A."/>
            <person name="Youssef N."/>
            <person name="Ben Dhia O."/>
            <person name="Ferjani R."/>
            <person name="El Hidri D."/>
            <person name="Ouzari H.I."/>
            <person name="Cherif A."/>
        </authorList>
    </citation>
    <scope>NUCLEOTIDE SEQUENCE [LARGE SCALE GENOMIC DNA]</scope>
    <source>
        <strain evidence="3 4">4.1R</strain>
    </source>
</reference>
<keyword evidence="1" id="KW-0479">Metal-binding</keyword>
<dbReference type="InterPro" id="IPR029068">
    <property type="entry name" value="Glyas_Bleomycin-R_OHBP_Dase"/>
</dbReference>
<dbReference type="PANTHER" id="PTHR36113">
    <property type="entry name" value="LYASE, PUTATIVE-RELATED-RELATED"/>
    <property type="match status" value="1"/>
</dbReference>
<dbReference type="EMBL" id="SHMR01000001">
    <property type="protein sequence ID" value="RZH67986.1"/>
    <property type="molecule type" value="Genomic_DNA"/>
</dbReference>
<dbReference type="InterPro" id="IPR004360">
    <property type="entry name" value="Glyas_Fos-R_dOase_dom"/>
</dbReference>
<protein>
    <submittedName>
        <fullName evidence="3">Glyoxalase</fullName>
    </submittedName>
</protein>
<dbReference type="AlphaFoldDB" id="A0A482Y2K6"/>
<dbReference type="GO" id="GO:0046872">
    <property type="term" value="F:metal ion binding"/>
    <property type="evidence" value="ECO:0007669"/>
    <property type="project" value="UniProtKB-KW"/>
</dbReference>
<evidence type="ECO:0000313" key="4">
    <source>
        <dbReference type="Proteomes" id="UP000292704"/>
    </source>
</evidence>
<dbReference type="RefSeq" id="WP_130169100.1">
    <property type="nucleotide sequence ID" value="NZ_SHMR01000001.1"/>
</dbReference>
<dbReference type="Proteomes" id="UP000292704">
    <property type="component" value="Unassembled WGS sequence"/>
</dbReference>
<dbReference type="InterPro" id="IPR037523">
    <property type="entry name" value="VOC_core"/>
</dbReference>
<proteinExistence type="predicted"/>
<dbReference type="InterPro" id="IPR051332">
    <property type="entry name" value="Fosfomycin_Res_Enzymes"/>
</dbReference>